<dbReference type="STRING" id="1802556.A2999_00945"/>
<proteinExistence type="predicted"/>
<accession>A0A1F8DRM8</accession>
<comment type="caution">
    <text evidence="2">The sequence shown here is derived from an EMBL/GenBank/DDBJ whole genome shotgun (WGS) entry which is preliminary data.</text>
</comment>
<dbReference type="Gene3D" id="3.60.15.10">
    <property type="entry name" value="Ribonuclease Z/Hydroxyacylglutathione hydrolase-like"/>
    <property type="match status" value="1"/>
</dbReference>
<dbReference type="InterPro" id="IPR052159">
    <property type="entry name" value="Competence_DNA_uptake"/>
</dbReference>
<evidence type="ECO:0000259" key="1">
    <source>
        <dbReference type="Pfam" id="PF00753"/>
    </source>
</evidence>
<dbReference type="SUPFAM" id="SSF56281">
    <property type="entry name" value="Metallo-hydrolase/oxidoreductase"/>
    <property type="match status" value="1"/>
</dbReference>
<gene>
    <name evidence="2" type="ORF">A2999_00945</name>
</gene>
<reference evidence="2 3" key="1">
    <citation type="journal article" date="2016" name="Nat. Commun.">
        <title>Thousands of microbial genomes shed light on interconnected biogeochemical processes in an aquifer system.</title>
        <authorList>
            <person name="Anantharaman K."/>
            <person name="Brown C.T."/>
            <person name="Hug L.A."/>
            <person name="Sharon I."/>
            <person name="Castelle C.J."/>
            <person name="Probst A.J."/>
            <person name="Thomas B.C."/>
            <person name="Singh A."/>
            <person name="Wilkins M.J."/>
            <person name="Karaoz U."/>
            <person name="Brodie E.L."/>
            <person name="Williams K.H."/>
            <person name="Hubbard S.S."/>
            <person name="Banfield J.F."/>
        </authorList>
    </citation>
    <scope>NUCLEOTIDE SEQUENCE [LARGE SCALE GENOMIC DNA]</scope>
</reference>
<sequence length="283" mass="31479">MFNKNSLIVFLIFLAVFDVFVWQKIIFGKSGDKSEIYFLDVGQGDSQLVVLPGNVKILIDGGPNNKVVKELDYILGSTERYIDLVVMSHPQYDHFAGLIDVLNRYKAGIFIYNGREGEILAFRDLKDVLSERGVPLIALVGGDKIRYQNSKLEIISPSEELLKSKELNDTSLVMKLESNGLKALFTGDIGIKVENYLLKNFDMDADVLKVAHHGSKFSSSELFLEEATPEISVIEVGKNNYGHPTEKALSNLLAVGSKIFRTDVDGTVKLSVSDGEILIFKKK</sequence>
<name>A0A1F8DRM8_9BACT</name>
<evidence type="ECO:0000313" key="2">
    <source>
        <dbReference type="EMBL" id="OGM90485.1"/>
    </source>
</evidence>
<dbReference type="InterPro" id="IPR001279">
    <property type="entry name" value="Metallo-B-lactamas"/>
</dbReference>
<dbReference type="Pfam" id="PF00753">
    <property type="entry name" value="Lactamase_B"/>
    <property type="match status" value="1"/>
</dbReference>
<dbReference type="EMBL" id="MGIQ01000020">
    <property type="protein sequence ID" value="OGM90485.1"/>
    <property type="molecule type" value="Genomic_DNA"/>
</dbReference>
<dbReference type="InterPro" id="IPR036866">
    <property type="entry name" value="RibonucZ/Hydroxyglut_hydro"/>
</dbReference>
<feature type="domain" description="Metallo-beta-lactamase" evidence="1">
    <location>
        <begin position="40"/>
        <end position="234"/>
    </location>
</feature>
<evidence type="ECO:0000313" key="3">
    <source>
        <dbReference type="Proteomes" id="UP000178798"/>
    </source>
</evidence>
<dbReference type="CDD" id="cd07731">
    <property type="entry name" value="ComA-like_MBL-fold"/>
    <property type="match status" value="1"/>
</dbReference>
<dbReference type="AlphaFoldDB" id="A0A1F8DRM8"/>
<protein>
    <recommendedName>
        <fullName evidence="1">Metallo-beta-lactamase domain-containing protein</fullName>
    </recommendedName>
</protein>
<dbReference type="Proteomes" id="UP000178798">
    <property type="component" value="Unassembled WGS sequence"/>
</dbReference>
<organism evidence="2 3">
    <name type="scientific">Candidatus Wolfebacteria bacterium RIFCSPLOWO2_01_FULL_38_11</name>
    <dbReference type="NCBI Taxonomy" id="1802556"/>
    <lineage>
        <taxon>Bacteria</taxon>
        <taxon>Candidatus Wolfeibacteriota</taxon>
    </lineage>
</organism>
<dbReference type="InterPro" id="IPR035681">
    <property type="entry name" value="ComA-like_MBL"/>
</dbReference>
<dbReference type="PANTHER" id="PTHR30619">
    <property type="entry name" value="DNA INTERNALIZATION/COMPETENCE PROTEIN COMEC/REC2"/>
    <property type="match status" value="1"/>
</dbReference>
<dbReference type="PANTHER" id="PTHR30619:SF1">
    <property type="entry name" value="RECOMBINATION PROTEIN 2"/>
    <property type="match status" value="1"/>
</dbReference>